<reference evidence="3 4" key="1">
    <citation type="journal article" date="2010" name="Nat. Biotechnol.">
        <title>Genome sequence of the model mushroom Schizophyllum commune.</title>
        <authorList>
            <person name="Ohm R.A."/>
            <person name="de Jong J.F."/>
            <person name="Lugones L.G."/>
            <person name="Aerts A."/>
            <person name="Kothe E."/>
            <person name="Stajich J.E."/>
            <person name="de Vries R.P."/>
            <person name="Record E."/>
            <person name="Levasseur A."/>
            <person name="Baker S.E."/>
            <person name="Bartholomew K.A."/>
            <person name="Coutinho P.M."/>
            <person name="Erdmann S."/>
            <person name="Fowler T.J."/>
            <person name="Gathman A.C."/>
            <person name="Lombard V."/>
            <person name="Henrissat B."/>
            <person name="Knabe N."/>
            <person name="Kuees U."/>
            <person name="Lilly W.W."/>
            <person name="Lindquist E."/>
            <person name="Lucas S."/>
            <person name="Magnuson J.K."/>
            <person name="Piumi F."/>
            <person name="Raudaskoski M."/>
            <person name="Salamov A."/>
            <person name="Schmutz J."/>
            <person name="Schwarze F.W.M.R."/>
            <person name="vanKuyk P.A."/>
            <person name="Horton J.S."/>
            <person name="Grigoriev I.V."/>
            <person name="Woesten H.A.B."/>
        </authorList>
    </citation>
    <scope>NUCLEOTIDE SEQUENCE [LARGE SCALE GENOMIC DNA]</scope>
    <source>
        <strain evidence="4">H4-8 / FGSC 9210</strain>
    </source>
</reference>
<dbReference type="RefSeq" id="XP_003027020.1">
    <property type="nucleotide sequence ID" value="XM_003026974.1"/>
</dbReference>
<feature type="compositionally biased region" description="Acidic residues" evidence="1">
    <location>
        <begin position="270"/>
        <end position="280"/>
    </location>
</feature>
<dbReference type="Proteomes" id="UP000007431">
    <property type="component" value="Unassembled WGS sequence"/>
</dbReference>
<feature type="compositionally biased region" description="Acidic residues" evidence="1">
    <location>
        <begin position="244"/>
        <end position="262"/>
    </location>
</feature>
<organism evidence="4">
    <name type="scientific">Schizophyllum commune (strain H4-8 / FGSC 9210)</name>
    <name type="common">Split gill fungus</name>
    <dbReference type="NCBI Taxonomy" id="578458"/>
    <lineage>
        <taxon>Eukaryota</taxon>
        <taxon>Fungi</taxon>
        <taxon>Dikarya</taxon>
        <taxon>Basidiomycota</taxon>
        <taxon>Agaricomycotina</taxon>
        <taxon>Agaricomycetes</taxon>
        <taxon>Agaricomycetidae</taxon>
        <taxon>Agaricales</taxon>
        <taxon>Schizophyllaceae</taxon>
        <taxon>Schizophyllum</taxon>
    </lineage>
</organism>
<dbReference type="AlphaFoldDB" id="D8QJM1"/>
<dbReference type="OrthoDB" id="3003421at2759"/>
<gene>
    <name evidence="3" type="ORF">SCHCODRAFT_238324</name>
</gene>
<keyword evidence="4" id="KW-1185">Reference proteome</keyword>
<protein>
    <submittedName>
        <fullName evidence="3">Uncharacterized protein</fullName>
    </submittedName>
</protein>
<name>D8QJM1_SCHCM</name>
<feature type="region of interest" description="Disordered" evidence="1">
    <location>
        <begin position="59"/>
        <end position="78"/>
    </location>
</feature>
<keyword evidence="2" id="KW-0812">Transmembrane</keyword>
<feature type="transmembrane region" description="Helical" evidence="2">
    <location>
        <begin position="26"/>
        <end position="45"/>
    </location>
</feature>
<dbReference type="GeneID" id="9593359"/>
<sequence length="380" mass="42873">MYRFLPAFTRDTYRSLLLRLACSARIPLLLLVLYTSIVYYAYTLYTRRSRVNMAKIPAPKLGHHHHHKPQEHGAPKPYRRGLSVADRSIVLCATSASTRTRKLTRVEQARIRFAHSRGLSKTFLARRLATTNDVVLRILERKYDRHSSTALRGKKLDAEDRQLCGEDFVAEVEKERKLQKLQREGRAPLTRTVSGDWRISTSAPSTPSSSQQHASSASRRAGPGTTQRAAAPKPSRYATPEIESSSEEEDEGSAYEPSETEETAATTPDFEMEAIDEDSKDDVRQVDEVLANTQTHPTITTAWILERAGLSDRQDIIAQMAYMGFTDKHAVLLAQQTEEQRKFAIASIFPPERFGEQFSFALAMFDQALMAARDELQRGT</sequence>
<accession>D8QJM1</accession>
<feature type="compositionally biased region" description="Basic and acidic residues" evidence="1">
    <location>
        <begin position="176"/>
        <end position="186"/>
    </location>
</feature>
<proteinExistence type="predicted"/>
<keyword evidence="2" id="KW-0472">Membrane</keyword>
<dbReference type="KEGG" id="scm:SCHCO_02518279"/>
<dbReference type="EMBL" id="GL377314">
    <property type="protein sequence ID" value="EFI92117.1"/>
    <property type="molecule type" value="Genomic_DNA"/>
</dbReference>
<evidence type="ECO:0000313" key="4">
    <source>
        <dbReference type="Proteomes" id="UP000007431"/>
    </source>
</evidence>
<dbReference type="VEuPathDB" id="FungiDB:SCHCODRAFT_02518279"/>
<evidence type="ECO:0000256" key="2">
    <source>
        <dbReference type="SAM" id="Phobius"/>
    </source>
</evidence>
<dbReference type="InParanoid" id="D8QJM1"/>
<evidence type="ECO:0000256" key="1">
    <source>
        <dbReference type="SAM" id="MobiDB-lite"/>
    </source>
</evidence>
<feature type="region of interest" description="Disordered" evidence="1">
    <location>
        <begin position="176"/>
        <end position="280"/>
    </location>
</feature>
<dbReference type="HOGENOM" id="CLU_727916_0_0_1"/>
<keyword evidence="2" id="KW-1133">Transmembrane helix</keyword>
<feature type="compositionally biased region" description="Low complexity" evidence="1">
    <location>
        <begin position="200"/>
        <end position="221"/>
    </location>
</feature>
<evidence type="ECO:0000313" key="3">
    <source>
        <dbReference type="EMBL" id="EFI92117.1"/>
    </source>
</evidence>